<dbReference type="EMBL" id="KQ996060">
    <property type="protein sequence ID" value="KZV45536.1"/>
    <property type="molecule type" value="Genomic_DNA"/>
</dbReference>
<protein>
    <submittedName>
        <fullName evidence="1">Uncharacterized protein</fullName>
    </submittedName>
</protein>
<name>A0A2Z7CL63_9LAMI</name>
<dbReference type="AlphaFoldDB" id="A0A2Z7CL63"/>
<dbReference type="Proteomes" id="UP000250235">
    <property type="component" value="Unassembled WGS sequence"/>
</dbReference>
<keyword evidence="2" id="KW-1185">Reference proteome</keyword>
<reference evidence="1 2" key="1">
    <citation type="journal article" date="2015" name="Proc. Natl. Acad. Sci. U.S.A.">
        <title>The resurrection genome of Boea hygrometrica: A blueprint for survival of dehydration.</title>
        <authorList>
            <person name="Xiao L."/>
            <person name="Yang G."/>
            <person name="Zhang L."/>
            <person name="Yang X."/>
            <person name="Zhao S."/>
            <person name="Ji Z."/>
            <person name="Zhou Q."/>
            <person name="Hu M."/>
            <person name="Wang Y."/>
            <person name="Chen M."/>
            <person name="Xu Y."/>
            <person name="Jin H."/>
            <person name="Xiao X."/>
            <person name="Hu G."/>
            <person name="Bao F."/>
            <person name="Hu Y."/>
            <person name="Wan P."/>
            <person name="Li L."/>
            <person name="Deng X."/>
            <person name="Kuang T."/>
            <person name="Xiang C."/>
            <person name="Zhu J.K."/>
            <person name="Oliver M.J."/>
            <person name="He Y."/>
        </authorList>
    </citation>
    <scope>NUCLEOTIDE SEQUENCE [LARGE SCALE GENOMIC DNA]</scope>
    <source>
        <strain evidence="2">cv. XS01</strain>
    </source>
</reference>
<gene>
    <name evidence="1" type="ORF">F511_37090</name>
</gene>
<accession>A0A2Z7CL63</accession>
<proteinExistence type="predicted"/>
<sequence length="89" mass="10035">MTSALLIERYRDSATMMSGYLLEEAMSSRDDVSNQQLSQSYQQLKRRFLLKLLSIDIVRRVTVDEAVEEEAVISNDDVSISVGGSCDEQ</sequence>
<evidence type="ECO:0000313" key="1">
    <source>
        <dbReference type="EMBL" id="KZV45536.1"/>
    </source>
</evidence>
<organism evidence="1 2">
    <name type="scientific">Dorcoceras hygrometricum</name>
    <dbReference type="NCBI Taxonomy" id="472368"/>
    <lineage>
        <taxon>Eukaryota</taxon>
        <taxon>Viridiplantae</taxon>
        <taxon>Streptophyta</taxon>
        <taxon>Embryophyta</taxon>
        <taxon>Tracheophyta</taxon>
        <taxon>Spermatophyta</taxon>
        <taxon>Magnoliopsida</taxon>
        <taxon>eudicotyledons</taxon>
        <taxon>Gunneridae</taxon>
        <taxon>Pentapetalae</taxon>
        <taxon>asterids</taxon>
        <taxon>lamiids</taxon>
        <taxon>Lamiales</taxon>
        <taxon>Gesneriaceae</taxon>
        <taxon>Didymocarpoideae</taxon>
        <taxon>Trichosporeae</taxon>
        <taxon>Loxocarpinae</taxon>
        <taxon>Dorcoceras</taxon>
    </lineage>
</organism>
<evidence type="ECO:0000313" key="2">
    <source>
        <dbReference type="Proteomes" id="UP000250235"/>
    </source>
</evidence>